<dbReference type="EMBL" id="FUEG01000001">
    <property type="protein sequence ID" value="SJK98462.1"/>
    <property type="molecule type" value="Genomic_DNA"/>
</dbReference>
<evidence type="ECO:0000313" key="2">
    <source>
        <dbReference type="Proteomes" id="UP000219338"/>
    </source>
</evidence>
<keyword evidence="2" id="KW-1185">Reference proteome</keyword>
<gene>
    <name evidence="1" type="ORF">ARMOST_01730</name>
</gene>
<name>A0A284QPQ4_ARMOS</name>
<proteinExistence type="predicted"/>
<dbReference type="OrthoDB" id="4926491at2759"/>
<protein>
    <submittedName>
        <fullName evidence="1">Uncharacterized protein</fullName>
    </submittedName>
</protein>
<accession>A0A284QPQ4</accession>
<dbReference type="Proteomes" id="UP000219338">
    <property type="component" value="Unassembled WGS sequence"/>
</dbReference>
<evidence type="ECO:0000313" key="1">
    <source>
        <dbReference type="EMBL" id="SJK98462.1"/>
    </source>
</evidence>
<reference evidence="2" key="1">
    <citation type="journal article" date="2017" name="Nat. Ecol. Evol.">
        <title>Genome expansion and lineage-specific genetic innovations in the forest pathogenic fungi Armillaria.</title>
        <authorList>
            <person name="Sipos G."/>
            <person name="Prasanna A.N."/>
            <person name="Walter M.C."/>
            <person name="O'Connor E."/>
            <person name="Balint B."/>
            <person name="Krizsan K."/>
            <person name="Kiss B."/>
            <person name="Hess J."/>
            <person name="Varga T."/>
            <person name="Slot J."/>
            <person name="Riley R."/>
            <person name="Boka B."/>
            <person name="Rigling D."/>
            <person name="Barry K."/>
            <person name="Lee J."/>
            <person name="Mihaltcheva S."/>
            <person name="LaButti K."/>
            <person name="Lipzen A."/>
            <person name="Waldron R."/>
            <person name="Moloney N.M."/>
            <person name="Sperisen C."/>
            <person name="Kredics L."/>
            <person name="Vagvoelgyi C."/>
            <person name="Patrignani A."/>
            <person name="Fitzpatrick D."/>
            <person name="Nagy I."/>
            <person name="Doyle S."/>
            <person name="Anderson J.B."/>
            <person name="Grigoriev I.V."/>
            <person name="Gueldener U."/>
            <person name="Muensterkoetter M."/>
            <person name="Nagy L.G."/>
        </authorList>
    </citation>
    <scope>NUCLEOTIDE SEQUENCE [LARGE SCALE GENOMIC DNA]</scope>
    <source>
        <strain evidence="2">C18/9</strain>
    </source>
</reference>
<dbReference type="AlphaFoldDB" id="A0A284QPQ4"/>
<organism evidence="1 2">
    <name type="scientific">Armillaria ostoyae</name>
    <name type="common">Armillaria root rot fungus</name>
    <dbReference type="NCBI Taxonomy" id="47428"/>
    <lineage>
        <taxon>Eukaryota</taxon>
        <taxon>Fungi</taxon>
        <taxon>Dikarya</taxon>
        <taxon>Basidiomycota</taxon>
        <taxon>Agaricomycotina</taxon>
        <taxon>Agaricomycetes</taxon>
        <taxon>Agaricomycetidae</taxon>
        <taxon>Agaricales</taxon>
        <taxon>Marasmiineae</taxon>
        <taxon>Physalacriaceae</taxon>
        <taxon>Armillaria</taxon>
    </lineage>
</organism>
<sequence length="129" mass="14720">MAPPESLSFLGSLSRPSDLFTSTAPYILTVSLRDQPELPSLIRWAKAHSMTLTLVESDFYPRMMDSLVVKPNLSWDRNGKLLNPTIVLAFIEGVVGYRMVYTTGSYWMYRRTTLFKYSCRNGLTDRELG</sequence>
<dbReference type="OMA" id="VVGYRMV"/>